<name>A0A2J6TA72_9HELO</name>
<proteinExistence type="predicted"/>
<dbReference type="AlphaFoldDB" id="A0A2J6TA72"/>
<dbReference type="EMBL" id="KZ613803">
    <property type="protein sequence ID" value="PMD59926.1"/>
    <property type="molecule type" value="Genomic_DNA"/>
</dbReference>
<reference evidence="2 3" key="1">
    <citation type="submission" date="2016-04" db="EMBL/GenBank/DDBJ databases">
        <title>A degradative enzymes factory behind the ericoid mycorrhizal symbiosis.</title>
        <authorList>
            <consortium name="DOE Joint Genome Institute"/>
            <person name="Martino E."/>
            <person name="Morin E."/>
            <person name="Grelet G."/>
            <person name="Kuo A."/>
            <person name="Kohler A."/>
            <person name="Daghino S."/>
            <person name="Barry K."/>
            <person name="Choi C."/>
            <person name="Cichocki N."/>
            <person name="Clum A."/>
            <person name="Copeland A."/>
            <person name="Hainaut M."/>
            <person name="Haridas S."/>
            <person name="Labutti K."/>
            <person name="Lindquist E."/>
            <person name="Lipzen A."/>
            <person name="Khouja H.-R."/>
            <person name="Murat C."/>
            <person name="Ohm R."/>
            <person name="Olson A."/>
            <person name="Spatafora J."/>
            <person name="Veneault-Fourrey C."/>
            <person name="Henrissat B."/>
            <person name="Grigoriev I."/>
            <person name="Martin F."/>
            <person name="Perotto S."/>
        </authorList>
    </citation>
    <scope>NUCLEOTIDE SEQUENCE [LARGE SCALE GENOMIC DNA]</scope>
    <source>
        <strain evidence="2 3">E</strain>
    </source>
</reference>
<dbReference type="Proteomes" id="UP000235371">
    <property type="component" value="Unassembled WGS sequence"/>
</dbReference>
<sequence length="301" mass="34430">MAPELDRKAVWSSLSTTLFIIGSRVAPFTPTFSRSEISTSLYMTSSKRSLHRTPSLGWHTRVPAGELQMDPIINGFRKPTFISKKDTLDFFRHKLPVPPQNPMFLLGGHSQCSKKIETLQQAADEWNIWATNNAFPMLDLPQRTVKSNISVRIEKMTSAIRSLLRRDREISGEMMKKDAEIEKFRAEGVKRETAERKEMDELQTEMRVKDVRIQALEKAVRVHAQQDTGSGQGRVAEETKSRAKTSSRTRRSIEHSRGTIQGGATNERITMERKKTPSWLTHSSQQSSELLKHRSWILRKS</sequence>
<evidence type="ECO:0000256" key="1">
    <source>
        <dbReference type="SAM" id="MobiDB-lite"/>
    </source>
</evidence>
<gene>
    <name evidence="2" type="ORF">K444DRAFT_722777</name>
</gene>
<protein>
    <submittedName>
        <fullName evidence="2">Uncharacterized protein</fullName>
    </submittedName>
</protein>
<accession>A0A2J6TA72</accession>
<feature type="compositionally biased region" description="Polar residues" evidence="1">
    <location>
        <begin position="278"/>
        <end position="289"/>
    </location>
</feature>
<dbReference type="InParanoid" id="A0A2J6TA72"/>
<evidence type="ECO:0000313" key="3">
    <source>
        <dbReference type="Proteomes" id="UP000235371"/>
    </source>
</evidence>
<dbReference type="RefSeq" id="XP_024736830.1">
    <property type="nucleotide sequence ID" value="XM_024888567.1"/>
</dbReference>
<dbReference type="GeneID" id="36596643"/>
<keyword evidence="3" id="KW-1185">Reference proteome</keyword>
<feature type="region of interest" description="Disordered" evidence="1">
    <location>
        <begin position="222"/>
        <end position="301"/>
    </location>
</feature>
<organism evidence="2 3">
    <name type="scientific">Hyaloscypha bicolor E</name>
    <dbReference type="NCBI Taxonomy" id="1095630"/>
    <lineage>
        <taxon>Eukaryota</taxon>
        <taxon>Fungi</taxon>
        <taxon>Dikarya</taxon>
        <taxon>Ascomycota</taxon>
        <taxon>Pezizomycotina</taxon>
        <taxon>Leotiomycetes</taxon>
        <taxon>Helotiales</taxon>
        <taxon>Hyaloscyphaceae</taxon>
        <taxon>Hyaloscypha</taxon>
        <taxon>Hyaloscypha bicolor</taxon>
    </lineage>
</organism>
<evidence type="ECO:0000313" key="2">
    <source>
        <dbReference type="EMBL" id="PMD59926.1"/>
    </source>
</evidence>
<feature type="compositionally biased region" description="Polar residues" evidence="1">
    <location>
        <begin position="258"/>
        <end position="268"/>
    </location>
</feature>